<accession>A0ABQ4WGZ8</accession>
<feature type="region of interest" description="Disordered" evidence="1">
    <location>
        <begin position="1"/>
        <end position="98"/>
    </location>
</feature>
<reference evidence="2" key="1">
    <citation type="journal article" date="2022" name="Int. J. Mol. Sci.">
        <title>Draft Genome of Tanacetum Coccineum: Genomic Comparison of Closely Related Tanacetum-Family Plants.</title>
        <authorList>
            <person name="Yamashiro T."/>
            <person name="Shiraishi A."/>
            <person name="Nakayama K."/>
            <person name="Satake H."/>
        </authorList>
    </citation>
    <scope>NUCLEOTIDE SEQUENCE</scope>
</reference>
<organism evidence="2 3">
    <name type="scientific">Tanacetum coccineum</name>
    <dbReference type="NCBI Taxonomy" id="301880"/>
    <lineage>
        <taxon>Eukaryota</taxon>
        <taxon>Viridiplantae</taxon>
        <taxon>Streptophyta</taxon>
        <taxon>Embryophyta</taxon>
        <taxon>Tracheophyta</taxon>
        <taxon>Spermatophyta</taxon>
        <taxon>Magnoliopsida</taxon>
        <taxon>eudicotyledons</taxon>
        <taxon>Gunneridae</taxon>
        <taxon>Pentapetalae</taxon>
        <taxon>asterids</taxon>
        <taxon>campanulids</taxon>
        <taxon>Asterales</taxon>
        <taxon>Asteraceae</taxon>
        <taxon>Asteroideae</taxon>
        <taxon>Anthemideae</taxon>
        <taxon>Anthemidinae</taxon>
        <taxon>Tanacetum</taxon>
    </lineage>
</organism>
<proteinExistence type="predicted"/>
<sequence>MILGSLKKVEKRSPKELKPWSEDTRRTSGNTTRNDPFPPFLIIEAQTQLRRGEEREEEDVVECGGGGEKGEGGKKGGEGVIGKRMWRGGEGRREEEERGKDERWALAGVKSETYELNVKLRLPLDPRVCGLYIYFSLTINKSTGDEKKRKEGAHVPCRYSKFTRLLQVPWSNEHPLENKELNAVIGAWFTLWRD</sequence>
<evidence type="ECO:0000313" key="3">
    <source>
        <dbReference type="Proteomes" id="UP001151760"/>
    </source>
</evidence>
<name>A0ABQ4WGZ8_9ASTR</name>
<dbReference type="Proteomes" id="UP001151760">
    <property type="component" value="Unassembled WGS sequence"/>
</dbReference>
<feature type="compositionally biased region" description="Basic and acidic residues" evidence="1">
    <location>
        <begin position="87"/>
        <end position="98"/>
    </location>
</feature>
<evidence type="ECO:0000313" key="2">
    <source>
        <dbReference type="EMBL" id="GJS52157.1"/>
    </source>
</evidence>
<reference evidence="2" key="2">
    <citation type="submission" date="2022-01" db="EMBL/GenBank/DDBJ databases">
        <authorList>
            <person name="Yamashiro T."/>
            <person name="Shiraishi A."/>
            <person name="Satake H."/>
            <person name="Nakayama K."/>
        </authorList>
    </citation>
    <scope>NUCLEOTIDE SEQUENCE</scope>
</reference>
<gene>
    <name evidence="2" type="ORF">Tco_0625519</name>
</gene>
<feature type="compositionally biased region" description="Basic and acidic residues" evidence="1">
    <location>
        <begin position="68"/>
        <end position="77"/>
    </location>
</feature>
<keyword evidence="3" id="KW-1185">Reference proteome</keyword>
<feature type="compositionally biased region" description="Basic and acidic residues" evidence="1">
    <location>
        <begin position="7"/>
        <end position="26"/>
    </location>
</feature>
<comment type="caution">
    <text evidence="2">The sequence shown here is derived from an EMBL/GenBank/DDBJ whole genome shotgun (WGS) entry which is preliminary data.</text>
</comment>
<evidence type="ECO:0000256" key="1">
    <source>
        <dbReference type="SAM" id="MobiDB-lite"/>
    </source>
</evidence>
<protein>
    <submittedName>
        <fullName evidence="2">Uncharacterized protein</fullName>
    </submittedName>
</protein>
<dbReference type="EMBL" id="BQNB010008636">
    <property type="protein sequence ID" value="GJS52157.1"/>
    <property type="molecule type" value="Genomic_DNA"/>
</dbReference>